<feature type="domain" description="GmrSD restriction endonucleases N-terminal" evidence="1">
    <location>
        <begin position="17"/>
        <end position="238"/>
    </location>
</feature>
<dbReference type="RefSeq" id="WP_157298757.1">
    <property type="nucleotide sequence ID" value="NZ_BAAAZB010000005.1"/>
</dbReference>
<dbReference type="AlphaFoldDB" id="A0A6N8J4I1"/>
<gene>
    <name evidence="2" type="ORF">GO495_06000</name>
</gene>
<comment type="caution">
    <text evidence="2">The sequence shown here is derived from an EMBL/GenBank/DDBJ whole genome shotgun (WGS) entry which is preliminary data.</text>
</comment>
<protein>
    <submittedName>
        <fullName evidence="2">DUF262 domain-containing protein</fullName>
    </submittedName>
</protein>
<accession>A0A6N8J4I1</accession>
<dbReference type="PANTHER" id="PTHR35149">
    <property type="entry name" value="SLL5132 PROTEIN"/>
    <property type="match status" value="1"/>
</dbReference>
<dbReference type="OrthoDB" id="9798761at2"/>
<organism evidence="2 3">
    <name type="scientific">Chitinophaga oryziterrae</name>
    <dbReference type="NCBI Taxonomy" id="1031224"/>
    <lineage>
        <taxon>Bacteria</taxon>
        <taxon>Pseudomonadati</taxon>
        <taxon>Bacteroidota</taxon>
        <taxon>Chitinophagia</taxon>
        <taxon>Chitinophagales</taxon>
        <taxon>Chitinophagaceae</taxon>
        <taxon>Chitinophaga</taxon>
    </lineage>
</organism>
<dbReference type="InterPro" id="IPR004919">
    <property type="entry name" value="GmrSD_N"/>
</dbReference>
<dbReference type="Proteomes" id="UP000468388">
    <property type="component" value="Unassembled WGS sequence"/>
</dbReference>
<name>A0A6N8J4I1_9BACT</name>
<sequence length="593" mass="69928">MSNHIANKIEAKDKSLGKIFINERYKIDVFQREYRWQRKHIEALISDLSISFLSAYKVGDTIEKYDSYDSYYMGPIVLCNDGGSLSIVDGQQRLTSFTLLLIYLHHLQSKLELPSNLQKDFKQFLYVTKAGKTTLVLDIDTREKIVRHLYYDPEVVFVDGNKDESVSNIIERYEDITMLFPEEISKKDILPLFIEWLLEKVVLVEVKAFSMENAYTIFETMNDRGMNLNPTEMLKGYLLSKVSDSEKSLELNEFWKERIAEIKITTNSEGDLEFFRAWLRAKYAETVRSTKQGAENEDFEIIGTQFHNWVKKNSAKTGLSKPEDYYYFLRSDFDYYSSIYQQLYRFKSINTEGLEDIYISNYYTIADSLAYPLYLSPVTKLDDEDVVVKKINIIGKFIDIYINSRTLTGKAITQSSIRYSMYELIKSIRDTNVKELQERLAVELEKSWEKIYSPFSVLHRMDNWGYYHYFFARILLAMGIEVEDFSELMRSRKQSSLVLFQIWEDDEIESDVDEITWDINIKSVAGHCLVRRFDLDIINSKNDPIKRVNYLIKQGYLPEMNDYVIANDRDEIIKFIGYRDEKLRELTNEIWSF</sequence>
<proteinExistence type="predicted"/>
<keyword evidence="3" id="KW-1185">Reference proteome</keyword>
<evidence type="ECO:0000259" key="1">
    <source>
        <dbReference type="Pfam" id="PF03235"/>
    </source>
</evidence>
<dbReference type="PANTHER" id="PTHR35149:SF2">
    <property type="entry name" value="DUF262 DOMAIN-CONTAINING PROTEIN"/>
    <property type="match status" value="1"/>
</dbReference>
<dbReference type="EMBL" id="WRXO01000001">
    <property type="protein sequence ID" value="MVT40127.1"/>
    <property type="molecule type" value="Genomic_DNA"/>
</dbReference>
<evidence type="ECO:0000313" key="3">
    <source>
        <dbReference type="Proteomes" id="UP000468388"/>
    </source>
</evidence>
<dbReference type="Pfam" id="PF03235">
    <property type="entry name" value="GmrSD_N"/>
    <property type="match status" value="1"/>
</dbReference>
<reference evidence="2 3" key="1">
    <citation type="submission" date="2019-12" db="EMBL/GenBank/DDBJ databases">
        <title>The draft genomic sequence of strain Chitinophaga oryziterrae JCM 16595.</title>
        <authorList>
            <person name="Zhang X."/>
        </authorList>
    </citation>
    <scope>NUCLEOTIDE SEQUENCE [LARGE SCALE GENOMIC DNA]</scope>
    <source>
        <strain evidence="2 3">JCM 16595</strain>
    </source>
</reference>
<evidence type="ECO:0000313" key="2">
    <source>
        <dbReference type="EMBL" id="MVT40127.1"/>
    </source>
</evidence>